<evidence type="ECO:0000313" key="1">
    <source>
        <dbReference type="EMBL" id="JAT84881.1"/>
    </source>
</evidence>
<dbReference type="EMBL" id="GDQN01006173">
    <property type="protein sequence ID" value="JAT84881.1"/>
    <property type="molecule type" value="Transcribed_RNA"/>
</dbReference>
<reference evidence="1" key="1">
    <citation type="submission" date="2015-09" db="EMBL/GenBank/DDBJ databases">
        <title>De novo assembly of Pectinophora gossypiella (Pink Bollworm) gut transcriptome.</title>
        <authorList>
            <person name="Tassone E.E."/>
        </authorList>
    </citation>
    <scope>NUCLEOTIDE SEQUENCE</scope>
</reference>
<dbReference type="AlphaFoldDB" id="A0A1E1WDD9"/>
<accession>A0A1E1WDD9</accession>
<feature type="non-terminal residue" evidence="1">
    <location>
        <position position="323"/>
    </location>
</feature>
<dbReference type="OrthoDB" id="10254947at2759"/>
<sequence length="323" mass="36376">MTEHKTINVAKSRIVTPLASTSGKPHIVINRNRKITVLKGENSKELFKNIMLAQAQTFFKEEVIYESCPGDFLKGLPHKVVLINRLNKISNSSRTIAKFTNLSDGTVAFEKTSDRLTRLIGQNNYDLVFSTLCSVINLELKVRGIMALLLENQFEDQMCQTENKIESNLESATTVDKHCQTDENCMELIFKMKQKKRIKRSVLTPYVVKDTPTKKIKRVIIQPDNFPSEVLQPNKEQNKVIDTLEDDGELPEIQLNSNSNEGSIGNLSSFSAYSNPAILYPNNILEMISQRTDNETNVAASLNIKCEDSSHTLTPEVLKTIPS</sequence>
<proteinExistence type="predicted"/>
<name>A0A1E1WDD9_PECGO</name>
<organism evidence="1">
    <name type="scientific">Pectinophora gossypiella</name>
    <name type="common">Cotton pink bollworm</name>
    <name type="synonym">Depressaria gossypiella</name>
    <dbReference type="NCBI Taxonomy" id="13191"/>
    <lineage>
        <taxon>Eukaryota</taxon>
        <taxon>Metazoa</taxon>
        <taxon>Ecdysozoa</taxon>
        <taxon>Arthropoda</taxon>
        <taxon>Hexapoda</taxon>
        <taxon>Insecta</taxon>
        <taxon>Pterygota</taxon>
        <taxon>Neoptera</taxon>
        <taxon>Endopterygota</taxon>
        <taxon>Lepidoptera</taxon>
        <taxon>Glossata</taxon>
        <taxon>Ditrysia</taxon>
        <taxon>Gelechioidea</taxon>
        <taxon>Gelechiidae</taxon>
        <taxon>Apatetrinae</taxon>
        <taxon>Pectinophora</taxon>
    </lineage>
</organism>
<gene>
    <name evidence="1" type="ORF">g.1570</name>
</gene>
<protein>
    <submittedName>
        <fullName evidence="1">Uncharacterized protein</fullName>
    </submittedName>
</protein>